<evidence type="ECO:0000313" key="2">
    <source>
        <dbReference type="EMBL" id="KXN71508.1"/>
    </source>
</evidence>
<feature type="compositionally biased region" description="Polar residues" evidence="1">
    <location>
        <begin position="290"/>
        <end position="303"/>
    </location>
</feature>
<keyword evidence="3" id="KW-1185">Reference proteome</keyword>
<gene>
    <name evidence="2" type="ORF">CONCODRAFT_5763</name>
</gene>
<dbReference type="AlphaFoldDB" id="A0A137P921"/>
<dbReference type="Proteomes" id="UP000070444">
    <property type="component" value="Unassembled WGS sequence"/>
</dbReference>
<feature type="region of interest" description="Disordered" evidence="1">
    <location>
        <begin position="290"/>
        <end position="339"/>
    </location>
</feature>
<feature type="compositionally biased region" description="Polar residues" evidence="1">
    <location>
        <begin position="20"/>
        <end position="31"/>
    </location>
</feature>
<proteinExistence type="predicted"/>
<organism evidence="2 3">
    <name type="scientific">Conidiobolus coronatus (strain ATCC 28846 / CBS 209.66 / NRRL 28638)</name>
    <name type="common">Delacroixia coronata</name>
    <dbReference type="NCBI Taxonomy" id="796925"/>
    <lineage>
        <taxon>Eukaryota</taxon>
        <taxon>Fungi</taxon>
        <taxon>Fungi incertae sedis</taxon>
        <taxon>Zoopagomycota</taxon>
        <taxon>Entomophthoromycotina</taxon>
        <taxon>Entomophthoromycetes</taxon>
        <taxon>Entomophthorales</taxon>
        <taxon>Ancylistaceae</taxon>
        <taxon>Conidiobolus</taxon>
    </lineage>
</organism>
<name>A0A137P921_CONC2</name>
<dbReference type="EMBL" id="KQ964473">
    <property type="protein sequence ID" value="KXN71508.1"/>
    <property type="molecule type" value="Genomic_DNA"/>
</dbReference>
<evidence type="ECO:0000313" key="3">
    <source>
        <dbReference type="Proteomes" id="UP000070444"/>
    </source>
</evidence>
<evidence type="ECO:0000256" key="1">
    <source>
        <dbReference type="SAM" id="MobiDB-lite"/>
    </source>
</evidence>
<feature type="compositionally biased region" description="Low complexity" evidence="1">
    <location>
        <begin position="325"/>
        <end position="339"/>
    </location>
</feature>
<accession>A0A137P921</accession>
<sequence>MKNPNKKNKNQQPEPPPQESNAQFYSIPGNFNTITSQNNNIQLLPSLPLQTIIPGMMNSDPSSIPGIPSASSIPLAQFQPSFNSKPSLGIPIIGPSQMSEVQPLLINPNVPIDPSNAIPPVMVPSQDWNYSRLATAPPMDPVAIDPPLIQGVNNNSSATNMFIEQWRIPNPWVDPSLLLNPNMPDPYPNLVSQSTSDLTMEDDELKHKRNGRSEKDRAKNLNENIGNNQEVQYNINDNNDNILSLINYIDTQDFNSLTFDELQNIFDTININDILTNNALSEIFSIQDSAQGCTPSSSSNTNGPKPKAKVKPSESKSKLARLKRNGNGDSSDSSSHIAS</sequence>
<feature type="non-terminal residue" evidence="2">
    <location>
        <position position="339"/>
    </location>
</feature>
<reference evidence="2 3" key="1">
    <citation type="journal article" date="2015" name="Genome Biol. Evol.">
        <title>Phylogenomic analyses indicate that early fungi evolved digesting cell walls of algal ancestors of land plants.</title>
        <authorList>
            <person name="Chang Y."/>
            <person name="Wang S."/>
            <person name="Sekimoto S."/>
            <person name="Aerts A.L."/>
            <person name="Choi C."/>
            <person name="Clum A."/>
            <person name="LaButti K.M."/>
            <person name="Lindquist E.A."/>
            <person name="Yee Ngan C."/>
            <person name="Ohm R.A."/>
            <person name="Salamov A.A."/>
            <person name="Grigoriev I.V."/>
            <person name="Spatafora J.W."/>
            <person name="Berbee M.L."/>
        </authorList>
    </citation>
    <scope>NUCLEOTIDE SEQUENCE [LARGE SCALE GENOMIC DNA]</scope>
    <source>
        <strain evidence="2 3">NRRL 28638</strain>
    </source>
</reference>
<protein>
    <submittedName>
        <fullName evidence="2">Uncharacterized protein</fullName>
    </submittedName>
</protein>
<feature type="compositionally biased region" description="Basic and acidic residues" evidence="1">
    <location>
        <begin position="211"/>
        <end position="220"/>
    </location>
</feature>
<feature type="region of interest" description="Disordered" evidence="1">
    <location>
        <begin position="1"/>
        <end position="31"/>
    </location>
</feature>
<feature type="region of interest" description="Disordered" evidence="1">
    <location>
        <begin position="192"/>
        <end position="225"/>
    </location>
</feature>